<dbReference type="Proteomes" id="UP000023152">
    <property type="component" value="Unassembled WGS sequence"/>
</dbReference>
<keyword evidence="2" id="KW-1185">Reference proteome</keyword>
<protein>
    <submittedName>
        <fullName evidence="1">Uncharacterized protein</fullName>
    </submittedName>
</protein>
<evidence type="ECO:0000313" key="1">
    <source>
        <dbReference type="EMBL" id="ETN97340.1"/>
    </source>
</evidence>
<reference evidence="1 2" key="1">
    <citation type="journal article" date="2013" name="Curr. Biol.">
        <title>The Genome of the Foraminiferan Reticulomyxa filosa.</title>
        <authorList>
            <person name="Glockner G."/>
            <person name="Hulsmann N."/>
            <person name="Schleicher M."/>
            <person name="Noegel A.A."/>
            <person name="Eichinger L."/>
            <person name="Gallinger C."/>
            <person name="Pawlowski J."/>
            <person name="Sierra R."/>
            <person name="Euteneuer U."/>
            <person name="Pillet L."/>
            <person name="Moustafa A."/>
            <person name="Platzer M."/>
            <person name="Groth M."/>
            <person name="Szafranski K."/>
            <person name="Schliwa M."/>
        </authorList>
    </citation>
    <scope>NUCLEOTIDE SEQUENCE [LARGE SCALE GENOMIC DNA]</scope>
</reference>
<dbReference type="EMBL" id="ASPP01050030">
    <property type="protein sequence ID" value="ETN97340.1"/>
    <property type="molecule type" value="Genomic_DNA"/>
</dbReference>
<gene>
    <name evidence="1" type="ORF">RFI_40191</name>
</gene>
<proteinExistence type="predicted"/>
<evidence type="ECO:0000313" key="2">
    <source>
        <dbReference type="Proteomes" id="UP000023152"/>
    </source>
</evidence>
<name>X6L7K4_RETFI</name>
<dbReference type="AlphaFoldDB" id="X6L7K4"/>
<accession>X6L7K4</accession>
<sequence>MNRLPIFLRRSLSYVGITVLLKIFTCESKTEIFCDIQKPAVNGEIRQLMLDWFTSIEKLKKDLKYKRRFNKKRKGSKKYVIGEDYWKNTKLLYLPTYYKDKLAHLKQYNIPAHSFYVDEIAQANSNRSLMLRVKKCLNLFVSFLGIFKSRLYSLKKNYHCIFRSLKKIKFYLSNFFTFCEIKFQLCNFI</sequence>
<comment type="caution">
    <text evidence="1">The sequence shown here is derived from an EMBL/GenBank/DDBJ whole genome shotgun (WGS) entry which is preliminary data.</text>
</comment>
<organism evidence="1 2">
    <name type="scientific">Reticulomyxa filosa</name>
    <dbReference type="NCBI Taxonomy" id="46433"/>
    <lineage>
        <taxon>Eukaryota</taxon>
        <taxon>Sar</taxon>
        <taxon>Rhizaria</taxon>
        <taxon>Retaria</taxon>
        <taxon>Foraminifera</taxon>
        <taxon>Monothalamids</taxon>
        <taxon>Reticulomyxidae</taxon>
        <taxon>Reticulomyxa</taxon>
    </lineage>
</organism>